<dbReference type="EMBL" id="JARMQG010000215">
    <property type="protein sequence ID" value="MED3563743.1"/>
    <property type="molecule type" value="Genomic_DNA"/>
</dbReference>
<dbReference type="Proteomes" id="UP001330749">
    <property type="component" value="Unassembled WGS sequence"/>
</dbReference>
<evidence type="ECO:0000313" key="2">
    <source>
        <dbReference type="Proteomes" id="UP001330749"/>
    </source>
</evidence>
<comment type="caution">
    <text evidence="1">The sequence shown here is derived from an EMBL/GenBank/DDBJ whole genome shotgun (WGS) entry which is preliminary data.</text>
</comment>
<protein>
    <submittedName>
        <fullName evidence="1">Uncharacterized protein</fullName>
    </submittedName>
</protein>
<sequence>METIIFMIILAVLSAVFGKAKGKKPQSRNKPFSFNQFDEFLDLFSEKNTPKRQNTFKTENEQKFVGKQQNIEKKYQQIKQETETFTIGVSQGPQKHNDEKIKPSVLENIDDHEIFSDSPDAQTLINGIIWSEVLGEPRAKRPYFSRRR</sequence>
<accession>A0ABU6NBZ6</accession>
<organism evidence="1 2">
    <name type="scientific">Bacillus xiapuensis</name>
    <dbReference type="NCBI Taxonomy" id="2014075"/>
    <lineage>
        <taxon>Bacteria</taxon>
        <taxon>Bacillati</taxon>
        <taxon>Bacillota</taxon>
        <taxon>Bacilli</taxon>
        <taxon>Bacillales</taxon>
        <taxon>Bacillaceae</taxon>
        <taxon>Bacillus</taxon>
    </lineage>
</organism>
<proteinExistence type="predicted"/>
<gene>
    <name evidence="1" type="ORF">P4447_15065</name>
</gene>
<reference evidence="1 2" key="1">
    <citation type="submission" date="2023-03" db="EMBL/GenBank/DDBJ databases">
        <title>Bacillus Genome Sequencing.</title>
        <authorList>
            <person name="Dunlap C."/>
        </authorList>
    </citation>
    <scope>NUCLEOTIDE SEQUENCE [LARGE SCALE GENOMIC DNA]</scope>
    <source>
        <strain evidence="1 2">B-14544</strain>
    </source>
</reference>
<keyword evidence="2" id="KW-1185">Reference proteome</keyword>
<name>A0ABU6NBZ6_9BACI</name>
<dbReference type="RefSeq" id="WP_327968813.1">
    <property type="nucleotide sequence ID" value="NZ_JARMQG010000215.1"/>
</dbReference>
<evidence type="ECO:0000313" key="1">
    <source>
        <dbReference type="EMBL" id="MED3563743.1"/>
    </source>
</evidence>